<name>A0A9W8MVV7_9AGAR</name>
<evidence type="ECO:0000256" key="1">
    <source>
        <dbReference type="ARBA" id="ARBA00022737"/>
    </source>
</evidence>
<keyword evidence="4" id="KW-1185">Reference proteome</keyword>
<dbReference type="Proteomes" id="UP001148786">
    <property type="component" value="Unassembled WGS sequence"/>
</dbReference>
<evidence type="ECO:0000313" key="3">
    <source>
        <dbReference type="EMBL" id="KAJ3509563.1"/>
    </source>
</evidence>
<evidence type="ECO:0000313" key="4">
    <source>
        <dbReference type="Proteomes" id="UP001148786"/>
    </source>
</evidence>
<evidence type="ECO:0000259" key="2">
    <source>
        <dbReference type="Pfam" id="PF24883"/>
    </source>
</evidence>
<comment type="caution">
    <text evidence="3">The sequence shown here is derived from an EMBL/GenBank/DDBJ whole genome shotgun (WGS) entry which is preliminary data.</text>
</comment>
<dbReference type="Gene3D" id="3.40.50.300">
    <property type="entry name" value="P-loop containing nucleotide triphosphate hydrolases"/>
    <property type="match status" value="1"/>
</dbReference>
<dbReference type="InterPro" id="IPR056884">
    <property type="entry name" value="NPHP3-like_N"/>
</dbReference>
<dbReference type="InterPro" id="IPR027417">
    <property type="entry name" value="P-loop_NTPase"/>
</dbReference>
<dbReference type="EMBL" id="JANKHO010000467">
    <property type="protein sequence ID" value="KAJ3509563.1"/>
    <property type="molecule type" value="Genomic_DNA"/>
</dbReference>
<accession>A0A9W8MVV7</accession>
<reference evidence="3" key="1">
    <citation type="submission" date="2022-07" db="EMBL/GenBank/DDBJ databases">
        <title>Genome Sequence of Agrocybe chaxingu.</title>
        <authorList>
            <person name="Buettner E."/>
        </authorList>
    </citation>
    <scope>NUCLEOTIDE SEQUENCE</scope>
    <source>
        <strain evidence="3">MP-N11</strain>
    </source>
</reference>
<feature type="domain" description="Nephrocystin 3-like N-terminal" evidence="2">
    <location>
        <begin position="3"/>
        <end position="161"/>
    </location>
</feature>
<dbReference type="PANTHER" id="PTHR10039">
    <property type="entry name" value="AMELOGENIN"/>
    <property type="match status" value="1"/>
</dbReference>
<sequence>MDWITGKIDTDTLILWLYGPAGAGKSAIAQTIAELCHKEGLLLATLRTDPTRNNVQRLVATLMYKAILSIPATRALVEQIVEGDPLVFKTSLETQFKKLIIEPLIHLFQSGVFQQFRFPPLVILDGLDECIDRNSQRILLEALSHSSRQHQLPLKFLVASRPEQIINASFKSSALKTLTYRLPLNNDLNPDDDIRTFLLSEFEEIRNTHPVGSSIPSSWPSDEDIDRLVSKSSGQFIYGSLVIRFLRPFATILAIACASCLV</sequence>
<organism evidence="3 4">
    <name type="scientific">Agrocybe chaxingu</name>
    <dbReference type="NCBI Taxonomy" id="84603"/>
    <lineage>
        <taxon>Eukaryota</taxon>
        <taxon>Fungi</taxon>
        <taxon>Dikarya</taxon>
        <taxon>Basidiomycota</taxon>
        <taxon>Agaricomycotina</taxon>
        <taxon>Agaricomycetes</taxon>
        <taxon>Agaricomycetidae</taxon>
        <taxon>Agaricales</taxon>
        <taxon>Agaricineae</taxon>
        <taxon>Strophariaceae</taxon>
        <taxon>Agrocybe</taxon>
    </lineage>
</organism>
<protein>
    <recommendedName>
        <fullName evidence="2">Nephrocystin 3-like N-terminal domain-containing protein</fullName>
    </recommendedName>
</protein>
<dbReference type="AlphaFoldDB" id="A0A9W8MVV7"/>
<gene>
    <name evidence="3" type="ORF">NLJ89_g5158</name>
</gene>
<keyword evidence="1" id="KW-0677">Repeat</keyword>
<dbReference type="OrthoDB" id="5967843at2759"/>
<dbReference type="Pfam" id="PF24883">
    <property type="entry name" value="NPHP3_N"/>
    <property type="match status" value="1"/>
</dbReference>
<proteinExistence type="predicted"/>
<dbReference type="SUPFAM" id="SSF52540">
    <property type="entry name" value="P-loop containing nucleoside triphosphate hydrolases"/>
    <property type="match status" value="1"/>
</dbReference>
<dbReference type="PANTHER" id="PTHR10039:SF14">
    <property type="entry name" value="NACHT DOMAIN-CONTAINING PROTEIN"/>
    <property type="match status" value="1"/>
</dbReference>